<dbReference type="AlphaFoldDB" id="A0A9D2APU7"/>
<dbReference type="Proteomes" id="UP000824246">
    <property type="component" value="Unassembled WGS sequence"/>
</dbReference>
<proteinExistence type="predicted"/>
<dbReference type="EMBL" id="DXFB01000007">
    <property type="protein sequence ID" value="HIX44636.1"/>
    <property type="molecule type" value="Genomic_DNA"/>
</dbReference>
<reference evidence="1" key="1">
    <citation type="journal article" date="2021" name="PeerJ">
        <title>Extensive microbial diversity within the chicken gut microbiome revealed by metagenomics and culture.</title>
        <authorList>
            <person name="Gilroy R."/>
            <person name="Ravi A."/>
            <person name="Getino M."/>
            <person name="Pursley I."/>
            <person name="Horton D.L."/>
            <person name="Alikhan N.F."/>
            <person name="Baker D."/>
            <person name="Gharbi K."/>
            <person name="Hall N."/>
            <person name="Watson M."/>
            <person name="Adriaenssens E.M."/>
            <person name="Foster-Nyarko E."/>
            <person name="Jarju S."/>
            <person name="Secka A."/>
            <person name="Antonio M."/>
            <person name="Oren A."/>
            <person name="Chaudhuri R.R."/>
            <person name="La Ragione R."/>
            <person name="Hildebrand F."/>
            <person name="Pallen M.J."/>
        </authorList>
    </citation>
    <scope>NUCLEOTIDE SEQUENCE</scope>
    <source>
        <strain evidence="1">ChiHjej12B11-16260</strain>
    </source>
</reference>
<feature type="non-terminal residue" evidence="1">
    <location>
        <position position="1"/>
    </location>
</feature>
<protein>
    <submittedName>
        <fullName evidence="1">Metallophosphoesterase</fullName>
    </submittedName>
</protein>
<evidence type="ECO:0000313" key="2">
    <source>
        <dbReference type="Proteomes" id="UP000824246"/>
    </source>
</evidence>
<evidence type="ECO:0000313" key="1">
    <source>
        <dbReference type="EMBL" id="HIX44636.1"/>
    </source>
</evidence>
<gene>
    <name evidence="1" type="ORF">H9982_00270</name>
</gene>
<reference evidence="1" key="2">
    <citation type="submission" date="2021-04" db="EMBL/GenBank/DDBJ databases">
        <authorList>
            <person name="Gilroy R."/>
        </authorList>
    </citation>
    <scope>NUCLEOTIDE SEQUENCE</scope>
    <source>
        <strain evidence="1">ChiHjej12B11-16260</strain>
    </source>
</reference>
<name>A0A9D2APU7_9BACT</name>
<organism evidence="1 2">
    <name type="scientific">Candidatus Barnesiella excrementipullorum</name>
    <dbReference type="NCBI Taxonomy" id="2838479"/>
    <lineage>
        <taxon>Bacteria</taxon>
        <taxon>Pseudomonadati</taxon>
        <taxon>Bacteroidota</taxon>
        <taxon>Bacteroidia</taxon>
        <taxon>Bacteroidales</taxon>
        <taxon>Barnesiellaceae</taxon>
        <taxon>Barnesiella</taxon>
    </lineage>
</organism>
<sequence length="64" mass="7338">HTHAMQFEAFGHSLASLRYPEWSGLYRDGKQYLYVNIGVGCIMLPARFLDATPEITVITLRRKP</sequence>
<accession>A0A9D2APU7</accession>
<comment type="caution">
    <text evidence="1">The sequence shown here is derived from an EMBL/GenBank/DDBJ whole genome shotgun (WGS) entry which is preliminary data.</text>
</comment>